<keyword evidence="3" id="KW-0472">Membrane</keyword>
<proteinExistence type="predicted"/>
<name>A0A975J080_9BACT</name>
<feature type="region of interest" description="Disordered" evidence="2">
    <location>
        <begin position="165"/>
        <end position="186"/>
    </location>
</feature>
<keyword evidence="3" id="KW-0812">Transmembrane</keyword>
<keyword evidence="1" id="KW-0175">Coiled coil</keyword>
<accession>A0A975J080</accession>
<feature type="coiled-coil region" evidence="1">
    <location>
        <begin position="51"/>
        <end position="78"/>
    </location>
</feature>
<feature type="transmembrane region" description="Helical" evidence="3">
    <location>
        <begin position="99"/>
        <end position="120"/>
    </location>
</feature>
<gene>
    <name evidence="4" type="ORF">KBB96_01700</name>
</gene>
<dbReference type="AlphaFoldDB" id="A0A975J080"/>
<keyword evidence="5" id="KW-1185">Reference proteome</keyword>
<keyword evidence="3" id="KW-1133">Transmembrane helix</keyword>
<evidence type="ECO:0000256" key="2">
    <source>
        <dbReference type="SAM" id="MobiDB-lite"/>
    </source>
</evidence>
<sequence>MNIVRISCKACDTPLAISEGIRHLTCHRCGARLEVSYDARSILVSIAEASENQTEVEILKLRMQLERLDEERRHAQDILRVRREFNWSRGPAIANSEDFGFLLLVIGLVVAVMSLVHGLFFPESLVGLAMAVIGVICRLKGCEATAKEEADYARRRQDLVSRIHALQHPSDGEDAPSAKLREKVGQ</sequence>
<reference evidence="4" key="1">
    <citation type="submission" date="2021-04" db="EMBL/GenBank/DDBJ databases">
        <title>Luteolibacter sp. 32A isolated from the skin of an Anderson's salamander (Ambystoma andersonii).</title>
        <authorList>
            <person name="Spergser J."/>
            <person name="Busse H.-J."/>
        </authorList>
    </citation>
    <scope>NUCLEOTIDE SEQUENCE</scope>
    <source>
        <strain evidence="4">32A</strain>
    </source>
</reference>
<organism evidence="4 5">
    <name type="scientific">Luteolibacter ambystomatis</name>
    <dbReference type="NCBI Taxonomy" id="2824561"/>
    <lineage>
        <taxon>Bacteria</taxon>
        <taxon>Pseudomonadati</taxon>
        <taxon>Verrucomicrobiota</taxon>
        <taxon>Verrucomicrobiia</taxon>
        <taxon>Verrucomicrobiales</taxon>
        <taxon>Verrucomicrobiaceae</taxon>
        <taxon>Luteolibacter</taxon>
    </lineage>
</organism>
<dbReference type="Proteomes" id="UP000676169">
    <property type="component" value="Chromosome"/>
</dbReference>
<dbReference type="EMBL" id="CP073100">
    <property type="protein sequence ID" value="QUE51620.1"/>
    <property type="molecule type" value="Genomic_DNA"/>
</dbReference>
<evidence type="ECO:0000256" key="1">
    <source>
        <dbReference type="SAM" id="Coils"/>
    </source>
</evidence>
<evidence type="ECO:0008006" key="6">
    <source>
        <dbReference type="Google" id="ProtNLM"/>
    </source>
</evidence>
<evidence type="ECO:0000256" key="3">
    <source>
        <dbReference type="SAM" id="Phobius"/>
    </source>
</evidence>
<protein>
    <recommendedName>
        <fullName evidence="6">Zinc ribbon domain-containing protein</fullName>
    </recommendedName>
</protein>
<evidence type="ECO:0000313" key="4">
    <source>
        <dbReference type="EMBL" id="QUE51620.1"/>
    </source>
</evidence>
<dbReference type="RefSeq" id="WP_211631759.1">
    <property type="nucleotide sequence ID" value="NZ_CP073100.1"/>
</dbReference>
<evidence type="ECO:0000313" key="5">
    <source>
        <dbReference type="Proteomes" id="UP000676169"/>
    </source>
</evidence>
<dbReference type="KEGG" id="lamb:KBB96_01700"/>